<name>A0AAV2QAJ5_MEGNR</name>
<dbReference type="Pfam" id="PF00656">
    <property type="entry name" value="Peptidase_C14"/>
    <property type="match status" value="1"/>
</dbReference>
<comment type="caution">
    <text evidence="5">The sequence shown here is derived from an EMBL/GenBank/DDBJ whole genome shotgun (WGS) entry which is preliminary data.</text>
</comment>
<dbReference type="SMART" id="SM00115">
    <property type="entry name" value="CASc"/>
    <property type="match status" value="1"/>
</dbReference>
<dbReference type="SUPFAM" id="SSF52129">
    <property type="entry name" value="Caspase-like"/>
    <property type="match status" value="1"/>
</dbReference>
<dbReference type="AlphaFoldDB" id="A0AAV2QAJ5"/>
<proteinExistence type="inferred from homology"/>
<evidence type="ECO:0000259" key="4">
    <source>
        <dbReference type="PROSITE" id="PS50208"/>
    </source>
</evidence>
<dbReference type="InterPro" id="IPR001309">
    <property type="entry name" value="Pept_C14_p20"/>
</dbReference>
<reference evidence="5 6" key="1">
    <citation type="submission" date="2024-05" db="EMBL/GenBank/DDBJ databases">
        <authorList>
            <person name="Wallberg A."/>
        </authorList>
    </citation>
    <scope>NUCLEOTIDE SEQUENCE [LARGE SCALE GENOMIC DNA]</scope>
</reference>
<organism evidence="5 6">
    <name type="scientific">Meganyctiphanes norvegica</name>
    <name type="common">Northern krill</name>
    <name type="synonym">Thysanopoda norvegica</name>
    <dbReference type="NCBI Taxonomy" id="48144"/>
    <lineage>
        <taxon>Eukaryota</taxon>
        <taxon>Metazoa</taxon>
        <taxon>Ecdysozoa</taxon>
        <taxon>Arthropoda</taxon>
        <taxon>Crustacea</taxon>
        <taxon>Multicrustacea</taxon>
        <taxon>Malacostraca</taxon>
        <taxon>Eumalacostraca</taxon>
        <taxon>Eucarida</taxon>
        <taxon>Euphausiacea</taxon>
        <taxon>Euphausiidae</taxon>
        <taxon>Meganyctiphanes</taxon>
    </lineage>
</organism>
<gene>
    <name evidence="5" type="ORF">MNOR_LOCUS10422</name>
</gene>
<dbReference type="InterPro" id="IPR011600">
    <property type="entry name" value="Pept_C14_caspase"/>
</dbReference>
<dbReference type="GO" id="GO:0006508">
    <property type="term" value="P:proteolysis"/>
    <property type="evidence" value="ECO:0007669"/>
    <property type="project" value="InterPro"/>
</dbReference>
<dbReference type="PROSITE" id="PS50208">
    <property type="entry name" value="CASPASE_P20"/>
    <property type="match status" value="1"/>
</dbReference>
<protein>
    <recommendedName>
        <fullName evidence="4">Caspase family p20 domain-containing protein</fullName>
    </recommendedName>
</protein>
<keyword evidence="3" id="KW-0812">Transmembrane</keyword>
<feature type="domain" description="Caspase family p20" evidence="4">
    <location>
        <begin position="285"/>
        <end position="410"/>
    </location>
</feature>
<dbReference type="GO" id="GO:0043525">
    <property type="term" value="P:positive regulation of neuron apoptotic process"/>
    <property type="evidence" value="ECO:0007669"/>
    <property type="project" value="TreeGrafter"/>
</dbReference>
<dbReference type="PANTHER" id="PTHR10454">
    <property type="entry name" value="CASPASE"/>
    <property type="match status" value="1"/>
</dbReference>
<dbReference type="EMBL" id="CAXKWB010005248">
    <property type="protein sequence ID" value="CAL4077499.1"/>
    <property type="molecule type" value="Genomic_DNA"/>
</dbReference>
<keyword evidence="6" id="KW-1185">Reference proteome</keyword>
<dbReference type="InterPro" id="IPR029030">
    <property type="entry name" value="Caspase-like_dom_sf"/>
</dbReference>
<dbReference type="PRINTS" id="PR00376">
    <property type="entry name" value="IL1BCENZYME"/>
</dbReference>
<evidence type="ECO:0000256" key="3">
    <source>
        <dbReference type="SAM" id="Phobius"/>
    </source>
</evidence>
<keyword evidence="3" id="KW-0472">Membrane</keyword>
<dbReference type="InterPro" id="IPR002398">
    <property type="entry name" value="Pept_C14"/>
</dbReference>
<evidence type="ECO:0000256" key="1">
    <source>
        <dbReference type="ARBA" id="ARBA00010134"/>
    </source>
</evidence>
<dbReference type="GO" id="GO:0004197">
    <property type="term" value="F:cysteine-type endopeptidase activity"/>
    <property type="evidence" value="ECO:0007669"/>
    <property type="project" value="InterPro"/>
</dbReference>
<evidence type="ECO:0000256" key="2">
    <source>
        <dbReference type="SAM" id="MobiDB-lite"/>
    </source>
</evidence>
<dbReference type="Gene3D" id="3.40.50.1460">
    <property type="match status" value="1"/>
</dbReference>
<dbReference type="Proteomes" id="UP001497623">
    <property type="component" value="Unassembled WGS sequence"/>
</dbReference>
<feature type="transmembrane region" description="Helical" evidence="3">
    <location>
        <begin position="122"/>
        <end position="146"/>
    </location>
</feature>
<accession>A0AAV2QAJ5</accession>
<dbReference type="InterPro" id="IPR015917">
    <property type="entry name" value="Pept_C14A"/>
</dbReference>
<sequence length="513" mass="58459">MELSGVPASSLVPQGPLDLLQVLSRSKRQQDSWQKQVYCILDDYNCYYNEDCSVEFYGPRRLEWTTCPCGLGYNRPDAYCAGRGWCSELVDDFGCRGITYCDVSGSLIEEKIGNYGNCSVSLLALFGIFLAFVLLILGIVLGVWYYRKRNRRFVAKATSEELRKFDTLSTPHSQLGDSMTKSDLFSMPSSTRGSDSPDYPPSIMQDFPIDHSYMSTEFSTTGTTLSELYRCNSVNSIKSLKDLRGAYRNSFNENIGSNSSYRSRRSPSVASSHMTYAQMEEYPVSKGHVYIFNYTWYENHPEKERVGADMDVKNLNKVFSNMGYKVNIINNLSYENTNKRLQEISQLNGHHGCLLVFILSQTGVTPYSFKTTDWSEIDFFKVRKSLTSQECPAFKNRPKLFFCNFCKDSVLEFKLHSDIASGLQPMYPRTSGLKDMVTIHANTKSLPNNPQGGSIFINSLCEVLTEQPDLELREMYGELEKKMAAAEDSAPVWEDYSFKKFYFMEKKKIETCV</sequence>
<feature type="region of interest" description="Disordered" evidence="2">
    <location>
        <begin position="173"/>
        <end position="198"/>
    </location>
</feature>
<dbReference type="GO" id="GO:0005737">
    <property type="term" value="C:cytoplasm"/>
    <property type="evidence" value="ECO:0007669"/>
    <property type="project" value="TreeGrafter"/>
</dbReference>
<evidence type="ECO:0000313" key="5">
    <source>
        <dbReference type="EMBL" id="CAL4077499.1"/>
    </source>
</evidence>
<keyword evidence="3" id="KW-1133">Transmembrane helix</keyword>
<comment type="similarity">
    <text evidence="1">Belongs to the peptidase C14A family.</text>
</comment>
<evidence type="ECO:0000313" key="6">
    <source>
        <dbReference type="Proteomes" id="UP001497623"/>
    </source>
</evidence>
<feature type="compositionally biased region" description="Polar residues" evidence="2">
    <location>
        <begin position="173"/>
        <end position="194"/>
    </location>
</feature>
<dbReference type="GO" id="GO:0006915">
    <property type="term" value="P:apoptotic process"/>
    <property type="evidence" value="ECO:0007669"/>
    <property type="project" value="TreeGrafter"/>
</dbReference>
<dbReference type="PANTHER" id="PTHR10454:SF210">
    <property type="entry name" value="CASPASE-2"/>
    <property type="match status" value="1"/>
</dbReference>